<dbReference type="EMBL" id="CP007142">
    <property type="protein sequence ID" value="AJQ95002.1"/>
    <property type="molecule type" value="Genomic_DNA"/>
</dbReference>
<protein>
    <submittedName>
        <fullName evidence="2">3-phytase (Myo-inositol-hexaphosphate 3-phosphohydrolase)</fullName>
    </submittedName>
</protein>
<accession>A0A0C5VK00</accession>
<dbReference type="HOGENOM" id="CLU_020351_0_0_6"/>
<dbReference type="PROSITE" id="PS51662">
    <property type="entry name" value="BP_PHYTASE"/>
    <property type="match status" value="2"/>
</dbReference>
<dbReference type="PATRIC" id="fig|1445510.3.peg.2933"/>
<dbReference type="AlphaFoldDB" id="A0A0C5VK00"/>
<feature type="domain" description="BPP" evidence="1">
    <location>
        <begin position="343"/>
        <end position="683"/>
    </location>
</feature>
<evidence type="ECO:0000313" key="2">
    <source>
        <dbReference type="EMBL" id="AJQ95002.1"/>
    </source>
</evidence>
<dbReference type="KEGG" id="gsn:YC6258_02964"/>
<dbReference type="Proteomes" id="UP000032266">
    <property type="component" value="Chromosome"/>
</dbReference>
<dbReference type="SUPFAM" id="SSF50956">
    <property type="entry name" value="Thermostable phytase (3-phytase)"/>
    <property type="match status" value="2"/>
</dbReference>
<evidence type="ECO:0000313" key="3">
    <source>
        <dbReference type="Proteomes" id="UP000032266"/>
    </source>
</evidence>
<dbReference type="InterPro" id="IPR011042">
    <property type="entry name" value="6-blade_b-propeller_TolB-like"/>
</dbReference>
<dbReference type="Pfam" id="PF02333">
    <property type="entry name" value="Phytase"/>
    <property type="match status" value="2"/>
</dbReference>
<gene>
    <name evidence="2" type="ORF">YC6258_02964</name>
</gene>
<organism evidence="2 3">
    <name type="scientific">Gynuella sunshinyii YC6258</name>
    <dbReference type="NCBI Taxonomy" id="1445510"/>
    <lineage>
        <taxon>Bacteria</taxon>
        <taxon>Pseudomonadati</taxon>
        <taxon>Pseudomonadota</taxon>
        <taxon>Gammaproteobacteria</taxon>
        <taxon>Oceanospirillales</taxon>
        <taxon>Saccharospirillaceae</taxon>
        <taxon>Gynuella</taxon>
    </lineage>
</organism>
<dbReference type="GO" id="GO:0016158">
    <property type="term" value="F:inositol hexakisphosphate 3-phosphatase activity"/>
    <property type="evidence" value="ECO:0007669"/>
    <property type="project" value="InterPro"/>
</dbReference>
<name>A0A0C5VK00_9GAMM</name>
<dbReference type="InterPro" id="IPR003431">
    <property type="entry name" value="B-propeller_Phytase"/>
</dbReference>
<sequence>MNAPLFVRCIQIIGLITAPVSFTSAADSLSTVLKSTHSFEDIADAAYWQAADGHADGLLIASLEGDGLAVFDQSGSLVQRDEQFEVVGADIRYGFRPRPQYPAIDIVAVGLPEQQAFGFYHVTPDPSAPLQFLGQINANINMEGVCLYKNVTTGDLTVTGFTEEGSIVQYKLDYDGQHIISRVRDDQGMPVPVRVTQVGGELSSCVVDDETATLFVAEQNVGIWSYGADAENVKDRRLIDVALPLGHIEEIENMDLVYQPDGKGVLVVADEGQGFLLYDRQSSHRFLGGFNVAGFEEAKLVTAATDGLWLGNTEADQPVYEKLPYARLAPISDVQIDTAMDLRHMSIDGISLVAASGETQAVDDDGDAADDPAIWLNEQNPQRSLIIATNKQGGLMAYDLNGQEIQYLEGGRPNNVDIRLRVKTSDGGSVSLAAASNRELNTIALYTIQDTDAPIQKLPVKGDNTHPDAAELVSRVDEVYGLCMGQAKDGRTYVFVNGKNGQIEQWRIELHEGDASGTLVRTMKVNSQPEGCVVDDQTQTLYVGEEDHAIWSFNAHEDGSTQATLVASVDGRTLVDDIEGLAIYSKDEKRYLLASSQGNNTYAVYDLVQNNRYVGSFAITGNDEIGVDGTSDTDGIDIISADLGAGYPEGIMVAQDWYNINKRYELENQNFKLVSWQAIAEALFK</sequence>
<reference evidence="2 3" key="1">
    <citation type="submission" date="2014-01" db="EMBL/GenBank/DDBJ databases">
        <title>Full genme sequencing of cellulolytic bacterium Gynuella sunshinyii YC6258T gen. nov., sp. nov.</title>
        <authorList>
            <person name="Khan H."/>
            <person name="Chung E.J."/>
            <person name="Chung Y.R."/>
        </authorList>
    </citation>
    <scope>NUCLEOTIDE SEQUENCE [LARGE SCALE GENOMIC DNA]</scope>
    <source>
        <strain evidence="2 3">YC6258</strain>
    </source>
</reference>
<keyword evidence="2" id="KW-0378">Hydrolase</keyword>
<evidence type="ECO:0000259" key="1">
    <source>
        <dbReference type="PROSITE" id="PS51662"/>
    </source>
</evidence>
<dbReference type="RefSeq" id="WP_044617405.1">
    <property type="nucleotide sequence ID" value="NZ_CP007142.1"/>
</dbReference>
<dbReference type="Gene3D" id="2.120.10.30">
    <property type="entry name" value="TolB, C-terminal domain"/>
    <property type="match status" value="2"/>
</dbReference>
<keyword evidence="3" id="KW-1185">Reference proteome</keyword>
<dbReference type="OrthoDB" id="8696437at2"/>
<proteinExistence type="predicted"/>
<feature type="domain" description="BPP" evidence="1">
    <location>
        <begin position="15"/>
        <end position="340"/>
    </location>
</feature>
<dbReference type="STRING" id="1445510.YC6258_02964"/>